<dbReference type="InterPro" id="IPR050090">
    <property type="entry name" value="Tyrosine_recombinase_XerCD"/>
</dbReference>
<evidence type="ECO:0000256" key="5">
    <source>
        <dbReference type="SAM" id="MobiDB-lite"/>
    </source>
</evidence>
<evidence type="ECO:0000256" key="4">
    <source>
        <dbReference type="PROSITE-ProRule" id="PRU01248"/>
    </source>
</evidence>
<dbReference type="PROSITE" id="PS51900">
    <property type="entry name" value="CB"/>
    <property type="match status" value="1"/>
</dbReference>
<reference evidence="8 9" key="1">
    <citation type="submission" date="2017-10" db="EMBL/GenBank/DDBJ databases">
        <title>Bifidobacterium xylocopum sp. nov. and Bifidobacterium aemilianum sp. nov., from the carpenter bee (Xylocopa violacea) digestive tract.</title>
        <authorList>
            <person name="Alberoni D."/>
            <person name="Baffoni L."/>
            <person name="Di Gioia D."/>
            <person name="Gaggia F."/>
            <person name="Biavati B."/>
        </authorList>
    </citation>
    <scope>NUCLEOTIDE SEQUENCE [LARGE SCALE GENOMIC DNA]</scope>
    <source>
        <strain evidence="8 9">XV10</strain>
    </source>
</reference>
<dbReference type="InterPro" id="IPR044068">
    <property type="entry name" value="CB"/>
</dbReference>
<organism evidence="8 9">
    <name type="scientific">Bifidobacterium aemilianum</name>
    <dbReference type="NCBI Taxonomy" id="2493120"/>
    <lineage>
        <taxon>Bacteria</taxon>
        <taxon>Bacillati</taxon>
        <taxon>Actinomycetota</taxon>
        <taxon>Actinomycetes</taxon>
        <taxon>Bifidobacteriales</taxon>
        <taxon>Bifidobacteriaceae</taxon>
        <taxon>Bifidobacterium</taxon>
    </lineage>
</organism>
<evidence type="ECO:0000313" key="9">
    <source>
        <dbReference type="Proteomes" id="UP000252530"/>
    </source>
</evidence>
<feature type="compositionally biased region" description="Basic residues" evidence="5">
    <location>
        <begin position="103"/>
        <end position="113"/>
    </location>
</feature>
<dbReference type="Proteomes" id="UP000252530">
    <property type="component" value="Unassembled WGS sequence"/>
</dbReference>
<evidence type="ECO:0000259" key="6">
    <source>
        <dbReference type="PROSITE" id="PS51898"/>
    </source>
</evidence>
<proteinExistence type="inferred from homology"/>
<evidence type="ECO:0000313" key="8">
    <source>
        <dbReference type="EMBL" id="RBP97851.1"/>
    </source>
</evidence>
<gene>
    <name evidence="8" type="ORF">CRD60_04500</name>
</gene>
<feature type="region of interest" description="Disordered" evidence="5">
    <location>
        <begin position="103"/>
        <end position="123"/>
    </location>
</feature>
<dbReference type="PANTHER" id="PTHR30349">
    <property type="entry name" value="PHAGE INTEGRASE-RELATED"/>
    <property type="match status" value="1"/>
</dbReference>
<dbReference type="PROSITE" id="PS51898">
    <property type="entry name" value="TYR_RECOMBINASE"/>
    <property type="match status" value="1"/>
</dbReference>
<dbReference type="PANTHER" id="PTHR30349:SF41">
    <property type="entry name" value="INTEGRASE_RECOMBINASE PROTEIN MJ0367-RELATED"/>
    <property type="match status" value="1"/>
</dbReference>
<comment type="caution">
    <text evidence="8">The sequence shown here is derived from an EMBL/GenBank/DDBJ whole genome shotgun (WGS) entry which is preliminary data.</text>
</comment>
<dbReference type="InterPro" id="IPR002104">
    <property type="entry name" value="Integrase_catalytic"/>
</dbReference>
<feature type="domain" description="Tyr recombinase" evidence="6">
    <location>
        <begin position="109"/>
        <end position="268"/>
    </location>
</feature>
<evidence type="ECO:0000256" key="3">
    <source>
        <dbReference type="ARBA" id="ARBA00023172"/>
    </source>
</evidence>
<keyword evidence="3" id="KW-0233">DNA recombination</keyword>
<dbReference type="AlphaFoldDB" id="A0A366KB10"/>
<dbReference type="SUPFAM" id="SSF56349">
    <property type="entry name" value="DNA breaking-rejoining enzymes"/>
    <property type="match status" value="1"/>
</dbReference>
<dbReference type="InterPro" id="IPR013762">
    <property type="entry name" value="Integrase-like_cat_sf"/>
</dbReference>
<dbReference type="OrthoDB" id="1822491at2"/>
<dbReference type="GO" id="GO:0015074">
    <property type="term" value="P:DNA integration"/>
    <property type="evidence" value="ECO:0007669"/>
    <property type="project" value="InterPro"/>
</dbReference>
<evidence type="ECO:0000256" key="2">
    <source>
        <dbReference type="ARBA" id="ARBA00023125"/>
    </source>
</evidence>
<protein>
    <submittedName>
        <fullName evidence="8">Integrase</fullName>
    </submittedName>
</protein>
<dbReference type="EMBL" id="PDCG01000003">
    <property type="protein sequence ID" value="RBP97851.1"/>
    <property type="molecule type" value="Genomic_DNA"/>
</dbReference>
<keyword evidence="2 4" id="KW-0238">DNA-binding</keyword>
<accession>A0A366KB10</accession>
<evidence type="ECO:0000259" key="7">
    <source>
        <dbReference type="PROSITE" id="PS51900"/>
    </source>
</evidence>
<dbReference type="Gene3D" id="1.10.443.10">
    <property type="entry name" value="Intergrase catalytic core"/>
    <property type="match status" value="1"/>
</dbReference>
<feature type="compositionally biased region" description="Basic and acidic residues" evidence="5">
    <location>
        <begin position="114"/>
        <end position="123"/>
    </location>
</feature>
<sequence length="316" mass="35492">MQFESHRQPPAEWVEWLDGWVASLRVHGATPATIEHWWYVVSQFAREASMPPDLVETNDVLAWLGRGVGVNTMRSEVIALNSFFQWSLRDGRRTDDPMECVPKVKRRKQKQKPAPREAVEKGMNHPDPRVRLLVMLFADAGLRRAEAVQCRTDDVIDDLTGKSLIVHGKGAKDRVVPLDEPLARELMSAGPGWVFPGQRGHICNDTAYALVKDATGWPPHAFRRRFATDVWRATGDAVKVQSLLGHESLATTQAYIYQTADDLRQAVKSMRSYRQHEGIGIAHPEQLLAAYGIPDSIVSAVVESVKTQDRSNPKLF</sequence>
<dbReference type="GO" id="GO:0006310">
    <property type="term" value="P:DNA recombination"/>
    <property type="evidence" value="ECO:0007669"/>
    <property type="project" value="UniProtKB-KW"/>
</dbReference>
<dbReference type="InterPro" id="IPR011010">
    <property type="entry name" value="DNA_brk_join_enz"/>
</dbReference>
<evidence type="ECO:0000256" key="1">
    <source>
        <dbReference type="ARBA" id="ARBA00008857"/>
    </source>
</evidence>
<comment type="similarity">
    <text evidence="1">Belongs to the 'phage' integrase family.</text>
</comment>
<dbReference type="GO" id="GO:0003677">
    <property type="term" value="F:DNA binding"/>
    <property type="evidence" value="ECO:0007669"/>
    <property type="project" value="UniProtKB-UniRule"/>
</dbReference>
<name>A0A366KB10_9BIFI</name>
<dbReference type="CDD" id="cd00397">
    <property type="entry name" value="DNA_BRE_C"/>
    <property type="match status" value="1"/>
</dbReference>
<keyword evidence="9" id="KW-1185">Reference proteome</keyword>
<feature type="domain" description="Core-binding (CB)" evidence="7">
    <location>
        <begin position="11"/>
        <end position="88"/>
    </location>
</feature>
<dbReference type="Pfam" id="PF00589">
    <property type="entry name" value="Phage_integrase"/>
    <property type="match status" value="1"/>
</dbReference>